<reference evidence="4 5" key="1">
    <citation type="submission" date="2024-09" db="EMBL/GenBank/DDBJ databases">
        <authorList>
            <person name="Sun Q."/>
            <person name="Mori K."/>
        </authorList>
    </citation>
    <scope>NUCLEOTIDE SEQUENCE [LARGE SCALE GENOMIC DNA]</scope>
    <source>
        <strain evidence="4 5">JCM 3028</strain>
    </source>
</reference>
<organism evidence="4 5">
    <name type="scientific">Streptosporangium vulgare</name>
    <dbReference type="NCBI Taxonomy" id="46190"/>
    <lineage>
        <taxon>Bacteria</taxon>
        <taxon>Bacillati</taxon>
        <taxon>Actinomycetota</taxon>
        <taxon>Actinomycetes</taxon>
        <taxon>Streptosporangiales</taxon>
        <taxon>Streptosporangiaceae</taxon>
        <taxon>Streptosporangium</taxon>
    </lineage>
</organism>
<comment type="caution">
    <text evidence="4">The sequence shown here is derived from an EMBL/GenBank/DDBJ whole genome shotgun (WGS) entry which is preliminary data.</text>
</comment>
<dbReference type="InterPro" id="IPR011047">
    <property type="entry name" value="Quinoprotein_ADH-like_sf"/>
</dbReference>
<sequence length="1054" mass="111910">MRADEPHGLMLARPGARVLLVGSGAHVAGSRLQAVPAVERTVADLGRCLIERAHLDPAHLTMLTNPKDPQEFGSALVEVVDQADDVLMFYYVGHGLVSPRGELHLGTRSTVDLTQGIASHQALPYSTIGDVLSRCRARLVLIVLDCCFSGRAQTVIQPGMDQVFAATRHGSYVLAAVGRNETAWALDGERHTAFSGAPITVLAGGDPGAGPYLTVDDVYRSLSRTLSQQGLPAPRRQASGFGDQQRLTINPARSGEAGEQVGEVSPYPGLASFGPQDADVFFGRTELTGQLIDRVAGQLARRELLVVVGPSGAGKSSLLRAGLIPALERAPGTGVVMFTPGQDPVGVLADRFAALAGSLPGELRETLMTDPDRLRSLLDRPGQPVLIVDQFEELFTQCKDESQRRAFLAVLHAACAVAVVVIGVRADFFGRCVGYPELAAGLERPVVVTPMTVAQLRTAIEEPARVAGLAVQPALVDLLLEDVGVDLGAGGPGNVLPLLSHVLLATWQRREGGMLTVGGYLATGGVSRALAKTADATLAGLDLPGQRAIHQLLPRLVQLGEGADDTRIRVPLEDLLPIADERDETWRALDRFVGARLLTVDADAIEISHEALIRAWPRLREWINVNRATLLARQQLDRQARNWADHQEDPSYLYGGTRLAAAEEARMRWEADPAGFPPLSERSARFLRTSVQVRERAKRARRRGIGIVAASLTLALLASIGVALNALNVADDAERQRLAVLSQKVAARSLESADADPELSRLLAAAAFTLSETPEAEHSLARAWADPHRSLLSTVISSVSSVAMGRFNGRPVIISGGNFSDSGRGKVVIWDAAGGKRLHTTKTLDSVYAVAMGQFNGRPAIISGGSSGDDDPAELEIWDAADGKRLHAMKTAGGVSTVAMGQFNGKPAIISGSGGEVEIWDATDGKRLHAMDATGSVSAVTTGRFNGRPVIISGGGDASGRGKVEIWDAAGGRRLHAMDTADWVEAVTPGRFDGEPTIISGSGDLLQVWATSLPADLLGSVCAQTSRTLTSDEWVVYIGVDDAFRRVCPSGTNH</sequence>
<dbReference type="Proteomes" id="UP001589610">
    <property type="component" value="Unassembled WGS sequence"/>
</dbReference>
<dbReference type="Pfam" id="PF20703">
    <property type="entry name" value="nSTAND1"/>
    <property type="match status" value="1"/>
</dbReference>
<evidence type="ECO:0000313" key="5">
    <source>
        <dbReference type="Proteomes" id="UP001589610"/>
    </source>
</evidence>
<dbReference type="SUPFAM" id="SSF52540">
    <property type="entry name" value="P-loop containing nucleoside triphosphate hydrolases"/>
    <property type="match status" value="1"/>
</dbReference>
<gene>
    <name evidence="4" type="ORF">ACFFRH_32930</name>
</gene>
<accession>A0ABV5TME8</accession>
<dbReference type="PANTHER" id="PTHR22847">
    <property type="entry name" value="WD40 REPEAT PROTEIN"/>
    <property type="match status" value="1"/>
</dbReference>
<dbReference type="Gene3D" id="3.40.50.300">
    <property type="entry name" value="P-loop containing nucleotide triphosphate hydrolases"/>
    <property type="match status" value="1"/>
</dbReference>
<feature type="domain" description="Novel STAND NTPase 1" evidence="3">
    <location>
        <begin position="266"/>
        <end position="650"/>
    </location>
</feature>
<dbReference type="Gene3D" id="3.40.50.1460">
    <property type="match status" value="1"/>
</dbReference>
<dbReference type="InterPro" id="IPR015943">
    <property type="entry name" value="WD40/YVTN_repeat-like_dom_sf"/>
</dbReference>
<evidence type="ECO:0000256" key="2">
    <source>
        <dbReference type="ARBA" id="ARBA00022737"/>
    </source>
</evidence>
<proteinExistence type="predicted"/>
<keyword evidence="1" id="KW-0853">WD repeat</keyword>
<evidence type="ECO:0000259" key="3">
    <source>
        <dbReference type="Pfam" id="PF20703"/>
    </source>
</evidence>
<dbReference type="InterPro" id="IPR049052">
    <property type="entry name" value="nSTAND1"/>
</dbReference>
<dbReference type="EMBL" id="JBHMBS010000022">
    <property type="protein sequence ID" value="MFB9680307.1"/>
    <property type="molecule type" value="Genomic_DNA"/>
</dbReference>
<keyword evidence="5" id="KW-1185">Reference proteome</keyword>
<dbReference type="PANTHER" id="PTHR22847:SF637">
    <property type="entry name" value="WD REPEAT DOMAIN 5B"/>
    <property type="match status" value="1"/>
</dbReference>
<name>A0ABV5TME8_9ACTN</name>
<dbReference type="Gene3D" id="2.130.10.10">
    <property type="entry name" value="YVTN repeat-like/Quinoprotein amine dehydrogenase"/>
    <property type="match status" value="1"/>
</dbReference>
<keyword evidence="2" id="KW-0677">Repeat</keyword>
<dbReference type="SUPFAM" id="SSF50998">
    <property type="entry name" value="Quinoprotein alcohol dehydrogenase-like"/>
    <property type="match status" value="1"/>
</dbReference>
<dbReference type="InterPro" id="IPR027417">
    <property type="entry name" value="P-loop_NTPase"/>
</dbReference>
<protein>
    <submittedName>
        <fullName evidence="4">AAA family ATPase</fullName>
    </submittedName>
</protein>
<dbReference type="NCBIfam" id="NF047832">
    <property type="entry name" value="caspase_w_EACC1"/>
    <property type="match status" value="1"/>
</dbReference>
<evidence type="ECO:0000313" key="4">
    <source>
        <dbReference type="EMBL" id="MFB9680307.1"/>
    </source>
</evidence>
<dbReference type="RefSeq" id="WP_386161290.1">
    <property type="nucleotide sequence ID" value="NZ_JBHMBS010000022.1"/>
</dbReference>
<evidence type="ECO:0000256" key="1">
    <source>
        <dbReference type="ARBA" id="ARBA00022574"/>
    </source>
</evidence>